<dbReference type="Proteomes" id="UP001056436">
    <property type="component" value="Unassembled WGS sequence"/>
</dbReference>
<evidence type="ECO:0000313" key="8">
    <source>
        <dbReference type="Proteomes" id="UP001056436"/>
    </source>
</evidence>
<evidence type="ECO:0000256" key="3">
    <source>
        <dbReference type="ARBA" id="ARBA00022833"/>
    </source>
</evidence>
<evidence type="ECO:0000256" key="4">
    <source>
        <dbReference type="SAM" id="Coils"/>
    </source>
</evidence>
<protein>
    <recommendedName>
        <fullName evidence="6">Zinc finger PHD-type domain-containing protein</fullName>
    </recommendedName>
</protein>
<feature type="region of interest" description="Disordered" evidence="5">
    <location>
        <begin position="113"/>
        <end position="143"/>
    </location>
</feature>
<proteinExistence type="predicted"/>
<keyword evidence="8" id="KW-1185">Reference proteome</keyword>
<reference evidence="7" key="1">
    <citation type="submission" date="2019-01" db="EMBL/GenBank/DDBJ databases">
        <title>Colletotrichum abscissum LGMF1257.</title>
        <authorList>
            <person name="Baroncelli R."/>
        </authorList>
    </citation>
    <scope>NUCLEOTIDE SEQUENCE</scope>
    <source>
        <strain evidence="7">Ca142</strain>
    </source>
</reference>
<feature type="region of interest" description="Disordered" evidence="5">
    <location>
        <begin position="402"/>
        <end position="478"/>
    </location>
</feature>
<evidence type="ECO:0000256" key="5">
    <source>
        <dbReference type="SAM" id="MobiDB-lite"/>
    </source>
</evidence>
<dbReference type="InterPro" id="IPR001965">
    <property type="entry name" value="Znf_PHD"/>
</dbReference>
<dbReference type="EMBL" id="SDAQ01000005">
    <property type="protein sequence ID" value="KAI3558119.1"/>
    <property type="molecule type" value="Genomic_DNA"/>
</dbReference>
<feature type="compositionally biased region" description="Pro residues" evidence="5">
    <location>
        <begin position="119"/>
        <end position="136"/>
    </location>
</feature>
<feature type="compositionally biased region" description="Acidic residues" evidence="5">
    <location>
        <begin position="458"/>
        <end position="469"/>
    </location>
</feature>
<dbReference type="SUPFAM" id="SSF57903">
    <property type="entry name" value="FYVE/PHD zinc finger"/>
    <property type="match status" value="1"/>
</dbReference>
<evidence type="ECO:0000256" key="1">
    <source>
        <dbReference type="ARBA" id="ARBA00022723"/>
    </source>
</evidence>
<dbReference type="InterPro" id="IPR011011">
    <property type="entry name" value="Znf_FYVE_PHD"/>
</dbReference>
<organism evidence="7 8">
    <name type="scientific">Colletotrichum abscissum</name>
    <dbReference type="NCBI Taxonomy" id="1671311"/>
    <lineage>
        <taxon>Eukaryota</taxon>
        <taxon>Fungi</taxon>
        <taxon>Dikarya</taxon>
        <taxon>Ascomycota</taxon>
        <taxon>Pezizomycotina</taxon>
        <taxon>Sordariomycetes</taxon>
        <taxon>Hypocreomycetidae</taxon>
        <taxon>Glomerellales</taxon>
        <taxon>Glomerellaceae</taxon>
        <taxon>Colletotrichum</taxon>
        <taxon>Colletotrichum acutatum species complex</taxon>
    </lineage>
</organism>
<dbReference type="Gene3D" id="3.30.40.10">
    <property type="entry name" value="Zinc/RING finger domain, C3HC4 (zinc finger)"/>
    <property type="match status" value="1"/>
</dbReference>
<feature type="compositionally biased region" description="Basic and acidic residues" evidence="5">
    <location>
        <begin position="410"/>
        <end position="429"/>
    </location>
</feature>
<dbReference type="GO" id="GO:0008270">
    <property type="term" value="F:zinc ion binding"/>
    <property type="evidence" value="ECO:0007669"/>
    <property type="project" value="UniProtKB-KW"/>
</dbReference>
<keyword evidence="4" id="KW-0175">Coiled coil</keyword>
<comment type="caution">
    <text evidence="7">The sequence shown here is derived from an EMBL/GenBank/DDBJ whole genome shotgun (WGS) entry which is preliminary data.</text>
</comment>
<keyword evidence="2" id="KW-0863">Zinc-finger</keyword>
<feature type="domain" description="Zinc finger PHD-type" evidence="6">
    <location>
        <begin position="226"/>
        <end position="277"/>
    </location>
</feature>
<name>A0A9P9XQC0_9PEZI</name>
<accession>A0A9P9XQC0</accession>
<feature type="region of interest" description="Disordered" evidence="5">
    <location>
        <begin position="161"/>
        <end position="225"/>
    </location>
</feature>
<feature type="coiled-coil region" evidence="4">
    <location>
        <begin position="276"/>
        <end position="313"/>
    </location>
</feature>
<dbReference type="AlphaFoldDB" id="A0A9P9XQC0"/>
<evidence type="ECO:0000256" key="2">
    <source>
        <dbReference type="ARBA" id="ARBA00022771"/>
    </source>
</evidence>
<keyword evidence="3" id="KW-0862">Zinc</keyword>
<evidence type="ECO:0000313" key="7">
    <source>
        <dbReference type="EMBL" id="KAI3558119.1"/>
    </source>
</evidence>
<evidence type="ECO:0000259" key="6">
    <source>
        <dbReference type="SMART" id="SM00249"/>
    </source>
</evidence>
<dbReference type="InterPro" id="IPR013083">
    <property type="entry name" value="Znf_RING/FYVE/PHD"/>
</dbReference>
<sequence length="548" mass="60344">MSDPSASDLMAIDAEATDEFQFAEIDTTVEMEVLPTTTVQTQPEDVQTAPIEAESHEQLPAPIAQIQIEPAPIEHRHDVQTPPRVSAPPPAIEQQSYQPQFSLATSRFIMSRHRGATPASPPPHLVATPPPPPTPEVAPEKVEDTPVDYSHLPMTVYLPYAEPQSVPPSSVPSSGAKRKRAAAEDEASRKSANIPAYQEPAILKRPVPRPPVKRKRTKDDGSGNPMCVKCNRISAPDGNPIVPCGCGEAWHQLCHDPEISADALGGGSSKFKCVTCKEEDKQQAKYQRELAKYREAKQEQSEWKRHHNEVERKREKKLATLPQFPKPSLIGFEGGSASGSEVSVIETSKNFRPKLTRLQRREYFSGLKRSDLLNLLLFSEQIHPGLLVDVLASVSKKHPDLPLFGSPDWAEPKVQYRESQPRRQQDHRPASKPSKQRSKTGGVRKILKTAPTGAADQAEADAEDSEDALPESWPKAGHGLYQRLKSEKDDPMLYDDNDEEAFSHFMVDKYGKQIMEPLADGAARAAATLGDVDAQMVDLTGESDTEAG</sequence>
<dbReference type="OrthoDB" id="5863171at2759"/>
<dbReference type="SMART" id="SM00249">
    <property type="entry name" value="PHD"/>
    <property type="match status" value="1"/>
</dbReference>
<keyword evidence="1" id="KW-0479">Metal-binding</keyword>
<gene>
    <name evidence="7" type="ORF">CABS02_01792</name>
</gene>